<protein>
    <submittedName>
        <fullName evidence="2">Uncharacterized protein</fullName>
    </submittedName>
</protein>
<feature type="region of interest" description="Disordered" evidence="1">
    <location>
        <begin position="1"/>
        <end position="24"/>
    </location>
</feature>
<dbReference type="Proteomes" id="UP001157069">
    <property type="component" value="Unassembled WGS sequence"/>
</dbReference>
<evidence type="ECO:0000313" key="3">
    <source>
        <dbReference type="Proteomes" id="UP001157069"/>
    </source>
</evidence>
<organism evidence="2 3">
    <name type="scientific">Homoserinibacter gongjuensis</name>
    <dbReference type="NCBI Taxonomy" id="1162968"/>
    <lineage>
        <taxon>Bacteria</taxon>
        <taxon>Bacillati</taxon>
        <taxon>Actinomycetota</taxon>
        <taxon>Actinomycetes</taxon>
        <taxon>Micrococcales</taxon>
        <taxon>Microbacteriaceae</taxon>
        <taxon>Homoserinibacter</taxon>
    </lineage>
</organism>
<accession>A0ABQ6JWE4</accession>
<dbReference type="EMBL" id="BSVA01000001">
    <property type="protein sequence ID" value="GMA92623.1"/>
    <property type="molecule type" value="Genomic_DNA"/>
</dbReference>
<gene>
    <name evidence="2" type="ORF">GCM10025869_31520</name>
</gene>
<evidence type="ECO:0000313" key="2">
    <source>
        <dbReference type="EMBL" id="GMA92623.1"/>
    </source>
</evidence>
<proteinExistence type="predicted"/>
<feature type="compositionally biased region" description="Basic and acidic residues" evidence="1">
    <location>
        <begin position="8"/>
        <end position="17"/>
    </location>
</feature>
<reference evidence="3" key="1">
    <citation type="journal article" date="2019" name="Int. J. Syst. Evol. Microbiol.">
        <title>The Global Catalogue of Microorganisms (GCM) 10K type strain sequencing project: providing services to taxonomists for standard genome sequencing and annotation.</title>
        <authorList>
            <consortium name="The Broad Institute Genomics Platform"/>
            <consortium name="The Broad Institute Genome Sequencing Center for Infectious Disease"/>
            <person name="Wu L."/>
            <person name="Ma J."/>
        </authorList>
    </citation>
    <scope>NUCLEOTIDE SEQUENCE [LARGE SCALE GENOMIC DNA]</scope>
    <source>
        <strain evidence="3">NBRC 108755</strain>
    </source>
</reference>
<name>A0ABQ6JWE4_9MICO</name>
<comment type="caution">
    <text evidence="2">The sequence shown here is derived from an EMBL/GenBank/DDBJ whole genome shotgun (WGS) entry which is preliminary data.</text>
</comment>
<evidence type="ECO:0000256" key="1">
    <source>
        <dbReference type="SAM" id="MobiDB-lite"/>
    </source>
</evidence>
<sequence length="72" mass="7580">MSEVAGSRQHDEPRVGEQLDGFALSRERRDAVALPAMSTVGTVTRGAAARTSVLTDARNASATVRGSENPLK</sequence>
<keyword evidence="3" id="KW-1185">Reference proteome</keyword>